<proteinExistence type="predicted"/>
<evidence type="ECO:0000313" key="2">
    <source>
        <dbReference type="Proteomes" id="UP000642748"/>
    </source>
</evidence>
<comment type="caution">
    <text evidence="1">The sequence shown here is derived from an EMBL/GenBank/DDBJ whole genome shotgun (WGS) entry which is preliminary data.</text>
</comment>
<gene>
    <name evidence="1" type="ORF">Raf01_79190</name>
</gene>
<sequence length="77" mass="8416">MERAPGRWTASEADEATATGRVPSCRWCGVPVVRDGSGEWTHTSGAYACRDGLGWCPKQYAQPQRARVIPPTGRRSI</sequence>
<organism evidence="1 2">
    <name type="scientific">Rugosimonospora africana</name>
    <dbReference type="NCBI Taxonomy" id="556532"/>
    <lineage>
        <taxon>Bacteria</taxon>
        <taxon>Bacillati</taxon>
        <taxon>Actinomycetota</taxon>
        <taxon>Actinomycetes</taxon>
        <taxon>Micromonosporales</taxon>
        <taxon>Micromonosporaceae</taxon>
        <taxon>Rugosimonospora</taxon>
    </lineage>
</organism>
<evidence type="ECO:0000313" key="1">
    <source>
        <dbReference type="EMBL" id="GIH19747.1"/>
    </source>
</evidence>
<protein>
    <submittedName>
        <fullName evidence="1">Uncharacterized protein</fullName>
    </submittedName>
</protein>
<reference evidence="1" key="1">
    <citation type="submission" date="2021-01" db="EMBL/GenBank/DDBJ databases">
        <title>Whole genome shotgun sequence of Rugosimonospora africana NBRC 104875.</title>
        <authorList>
            <person name="Komaki H."/>
            <person name="Tamura T."/>
        </authorList>
    </citation>
    <scope>NUCLEOTIDE SEQUENCE</scope>
    <source>
        <strain evidence="1">NBRC 104875</strain>
    </source>
</reference>
<keyword evidence="2" id="KW-1185">Reference proteome</keyword>
<dbReference type="AlphaFoldDB" id="A0A8J3R0U9"/>
<name>A0A8J3R0U9_9ACTN</name>
<accession>A0A8J3R0U9</accession>
<dbReference type="Proteomes" id="UP000642748">
    <property type="component" value="Unassembled WGS sequence"/>
</dbReference>
<dbReference type="EMBL" id="BONZ01000084">
    <property type="protein sequence ID" value="GIH19747.1"/>
    <property type="molecule type" value="Genomic_DNA"/>
</dbReference>